<sequence length="220" mass="24737">MKIKDLSAYQHDEISALLGNIPFFKELQTQGQEQLAVLMRHSCLVELEPGETIMRRGDRGSWLYFLIKGQLSVYLDEAEPLNTITPGELFGDLALLCNHERKATVAAQPGSKQCLLFATDFKPFGDLTNYGVIDLHTKLAFYRTMVHSIRWRLEVNRMEHPKHPLAAELRQVPTYSGEKGVEAELQSLFSQAQFLASVLDSWNSEGVALEDVMVASAANR</sequence>
<dbReference type="Pfam" id="PF00027">
    <property type="entry name" value="cNMP_binding"/>
    <property type="match status" value="1"/>
</dbReference>
<dbReference type="PROSITE" id="PS50042">
    <property type="entry name" value="CNMP_BINDING_3"/>
    <property type="match status" value="1"/>
</dbReference>
<dbReference type="EMBL" id="CP019343">
    <property type="protein sequence ID" value="ARN74780.1"/>
    <property type="molecule type" value="Genomic_DNA"/>
</dbReference>
<dbReference type="Proteomes" id="UP000193450">
    <property type="component" value="Chromosome"/>
</dbReference>
<dbReference type="InterPro" id="IPR000595">
    <property type="entry name" value="cNMP-bd_dom"/>
</dbReference>
<dbReference type="PANTHER" id="PTHR23011">
    <property type="entry name" value="CYCLIC NUCLEOTIDE-BINDING DOMAIN CONTAINING PROTEIN"/>
    <property type="match status" value="1"/>
</dbReference>
<dbReference type="CDD" id="cd00038">
    <property type="entry name" value="CAP_ED"/>
    <property type="match status" value="1"/>
</dbReference>
<reference evidence="2 3" key="1">
    <citation type="submission" date="2016-11" db="EMBL/GenBank/DDBJ databases">
        <title>Trade-off between light-utilization and light-protection in marine flavobacteria.</title>
        <authorList>
            <person name="Kumagai Y."/>
        </authorList>
    </citation>
    <scope>NUCLEOTIDE SEQUENCE [LARGE SCALE GENOMIC DNA]</scope>
    <source>
        <strain evidence="2 3">NBRC 107125</strain>
    </source>
</reference>
<dbReference type="InterPro" id="IPR014710">
    <property type="entry name" value="RmlC-like_jellyroll"/>
</dbReference>
<dbReference type="AlphaFoldDB" id="A0A1X9N9P2"/>
<feature type="domain" description="Cyclic nucleotide-binding" evidence="1">
    <location>
        <begin position="23"/>
        <end position="127"/>
    </location>
</feature>
<dbReference type="KEGG" id="osg:BST96_12010"/>
<dbReference type="STRING" id="716816.BST96_12010"/>
<dbReference type="RefSeq" id="WP_085758941.1">
    <property type="nucleotide sequence ID" value="NZ_CP019343.1"/>
</dbReference>
<evidence type="ECO:0000313" key="3">
    <source>
        <dbReference type="Proteomes" id="UP000193450"/>
    </source>
</evidence>
<organism evidence="2 3">
    <name type="scientific">Oceanicoccus sagamiensis</name>
    <dbReference type="NCBI Taxonomy" id="716816"/>
    <lineage>
        <taxon>Bacteria</taxon>
        <taxon>Pseudomonadati</taxon>
        <taxon>Pseudomonadota</taxon>
        <taxon>Gammaproteobacteria</taxon>
        <taxon>Cellvibrionales</taxon>
        <taxon>Spongiibacteraceae</taxon>
        <taxon>Oceanicoccus</taxon>
    </lineage>
</organism>
<accession>A0A1X9N9P2</accession>
<dbReference type="OrthoDB" id="5729906at2"/>
<dbReference type="Gene3D" id="2.60.120.10">
    <property type="entry name" value="Jelly Rolls"/>
    <property type="match status" value="1"/>
</dbReference>
<dbReference type="SMART" id="SM00100">
    <property type="entry name" value="cNMP"/>
    <property type="match status" value="1"/>
</dbReference>
<evidence type="ECO:0000259" key="1">
    <source>
        <dbReference type="PROSITE" id="PS50042"/>
    </source>
</evidence>
<dbReference type="InterPro" id="IPR018490">
    <property type="entry name" value="cNMP-bd_dom_sf"/>
</dbReference>
<evidence type="ECO:0000313" key="2">
    <source>
        <dbReference type="EMBL" id="ARN74780.1"/>
    </source>
</evidence>
<name>A0A1X9N9P2_9GAMM</name>
<keyword evidence="3" id="KW-1185">Reference proteome</keyword>
<gene>
    <name evidence="2" type="ORF">BST96_12010</name>
</gene>
<proteinExistence type="predicted"/>
<dbReference type="SUPFAM" id="SSF51206">
    <property type="entry name" value="cAMP-binding domain-like"/>
    <property type="match status" value="1"/>
</dbReference>
<protein>
    <recommendedName>
        <fullName evidence="1">Cyclic nucleotide-binding domain-containing protein</fullName>
    </recommendedName>
</protein>
<dbReference type="PANTHER" id="PTHR23011:SF28">
    <property type="entry name" value="CYCLIC NUCLEOTIDE-BINDING DOMAIN CONTAINING PROTEIN"/>
    <property type="match status" value="1"/>
</dbReference>